<accession>A0A6A4ICT4</accession>
<protein>
    <recommendedName>
        <fullName evidence="1">HTH cro/C1-type domain-containing protein</fullName>
    </recommendedName>
</protein>
<evidence type="ECO:0000313" key="3">
    <source>
        <dbReference type="Proteomes" id="UP000799118"/>
    </source>
</evidence>
<gene>
    <name evidence="2" type="ORF">BT96DRAFT_913980</name>
</gene>
<proteinExistence type="predicted"/>
<dbReference type="PROSITE" id="PS50943">
    <property type="entry name" value="HTH_CROC1"/>
    <property type="match status" value="1"/>
</dbReference>
<name>A0A6A4ICT4_9AGAR</name>
<sequence>MPFKLYTDTELPPSIPEELKGRCCYYGLPMSDEASKTTSIAAADDPRRFNFRLKRVSTLLHEMGLFWYMSLRTIPVQDGVEWLDCCVFSSDSDVAENRQCPSRAKLEKLCELLDVTPTELKWRSW</sequence>
<evidence type="ECO:0000313" key="2">
    <source>
        <dbReference type="EMBL" id="KAE9408416.1"/>
    </source>
</evidence>
<feature type="domain" description="HTH cro/C1-type" evidence="1">
    <location>
        <begin position="101"/>
        <end position="120"/>
    </location>
</feature>
<keyword evidence="3" id="KW-1185">Reference proteome</keyword>
<dbReference type="EMBL" id="ML769391">
    <property type="protein sequence ID" value="KAE9408416.1"/>
    <property type="molecule type" value="Genomic_DNA"/>
</dbReference>
<dbReference type="Proteomes" id="UP000799118">
    <property type="component" value="Unassembled WGS sequence"/>
</dbReference>
<reference evidence="2" key="1">
    <citation type="journal article" date="2019" name="Environ. Microbiol.">
        <title>Fungal ecological strategies reflected in gene transcription - a case study of two litter decomposers.</title>
        <authorList>
            <person name="Barbi F."/>
            <person name="Kohler A."/>
            <person name="Barry K."/>
            <person name="Baskaran P."/>
            <person name="Daum C."/>
            <person name="Fauchery L."/>
            <person name="Ihrmark K."/>
            <person name="Kuo A."/>
            <person name="LaButti K."/>
            <person name="Lipzen A."/>
            <person name="Morin E."/>
            <person name="Grigoriev I.V."/>
            <person name="Henrissat B."/>
            <person name="Lindahl B."/>
            <person name="Martin F."/>
        </authorList>
    </citation>
    <scope>NUCLEOTIDE SEQUENCE</scope>
    <source>
        <strain evidence="2">JB14</strain>
    </source>
</reference>
<evidence type="ECO:0000259" key="1">
    <source>
        <dbReference type="PROSITE" id="PS50943"/>
    </source>
</evidence>
<dbReference type="InterPro" id="IPR001387">
    <property type="entry name" value="Cro/C1-type_HTH"/>
</dbReference>
<organism evidence="2 3">
    <name type="scientific">Gymnopus androsaceus JB14</name>
    <dbReference type="NCBI Taxonomy" id="1447944"/>
    <lineage>
        <taxon>Eukaryota</taxon>
        <taxon>Fungi</taxon>
        <taxon>Dikarya</taxon>
        <taxon>Basidiomycota</taxon>
        <taxon>Agaricomycotina</taxon>
        <taxon>Agaricomycetes</taxon>
        <taxon>Agaricomycetidae</taxon>
        <taxon>Agaricales</taxon>
        <taxon>Marasmiineae</taxon>
        <taxon>Omphalotaceae</taxon>
        <taxon>Gymnopus</taxon>
    </lineage>
</organism>
<dbReference type="AlphaFoldDB" id="A0A6A4ICT4"/>